<dbReference type="Proteomes" id="UP000541426">
    <property type="component" value="Unassembled WGS sequence"/>
</dbReference>
<protein>
    <submittedName>
        <fullName evidence="1">Uncharacterized protein</fullName>
    </submittedName>
</protein>
<reference evidence="1 2" key="1">
    <citation type="submission" date="2020-08" db="EMBL/GenBank/DDBJ databases">
        <title>Genomic Encyclopedia of Type Strains, Phase IV (KMG-IV): sequencing the most valuable type-strain genomes for metagenomic binning, comparative biology and taxonomic classification.</title>
        <authorList>
            <person name="Goeker M."/>
        </authorList>
    </citation>
    <scope>NUCLEOTIDE SEQUENCE [LARGE SCALE GENOMIC DNA]</scope>
    <source>
        <strain evidence="1 2">DSM 102235</strain>
    </source>
</reference>
<evidence type="ECO:0000313" key="2">
    <source>
        <dbReference type="Proteomes" id="UP000541426"/>
    </source>
</evidence>
<proteinExistence type="predicted"/>
<dbReference type="EMBL" id="JACIEJ010000009">
    <property type="protein sequence ID" value="MBB3987297.1"/>
    <property type="molecule type" value="Genomic_DNA"/>
</dbReference>
<evidence type="ECO:0000313" key="1">
    <source>
        <dbReference type="EMBL" id="MBB3987297.1"/>
    </source>
</evidence>
<accession>A0A7W6DUS9</accession>
<gene>
    <name evidence="1" type="ORF">GGQ68_003643</name>
</gene>
<organism evidence="1 2">
    <name type="scientific">Sagittula marina</name>
    <dbReference type="NCBI Taxonomy" id="943940"/>
    <lineage>
        <taxon>Bacteria</taxon>
        <taxon>Pseudomonadati</taxon>
        <taxon>Pseudomonadota</taxon>
        <taxon>Alphaproteobacteria</taxon>
        <taxon>Rhodobacterales</taxon>
        <taxon>Roseobacteraceae</taxon>
        <taxon>Sagittula</taxon>
    </lineage>
</organism>
<name>A0A7W6DUS9_9RHOB</name>
<keyword evidence="2" id="KW-1185">Reference proteome</keyword>
<sequence>MAASSEPRAYHPCKCHDASADRGTNAVIPPRKNAKRWKTVTACAILFSIRRFITEIWALSAY</sequence>
<dbReference type="AlphaFoldDB" id="A0A7W6DUS9"/>
<comment type="caution">
    <text evidence="1">The sequence shown here is derived from an EMBL/GenBank/DDBJ whole genome shotgun (WGS) entry which is preliminary data.</text>
</comment>